<organism evidence="1 2">
    <name type="scientific">Kribbella sancticallisti</name>
    <dbReference type="NCBI Taxonomy" id="460087"/>
    <lineage>
        <taxon>Bacteria</taxon>
        <taxon>Bacillati</taxon>
        <taxon>Actinomycetota</taxon>
        <taxon>Actinomycetes</taxon>
        <taxon>Propionibacteriales</taxon>
        <taxon>Kribbellaceae</taxon>
        <taxon>Kribbella</taxon>
    </lineage>
</organism>
<evidence type="ECO:0008006" key="3">
    <source>
        <dbReference type="Google" id="ProtNLM"/>
    </source>
</evidence>
<protein>
    <recommendedName>
        <fullName evidence="3">Phenylpyruvate tautomerase PptA, 4-oxalocrotonate tautomerase family</fullName>
    </recommendedName>
</protein>
<accession>A0ABP4Q777</accession>
<keyword evidence="2" id="KW-1185">Reference proteome</keyword>
<dbReference type="SUPFAM" id="SSF55331">
    <property type="entry name" value="Tautomerase/MIF"/>
    <property type="match status" value="1"/>
</dbReference>
<reference evidence="2" key="1">
    <citation type="journal article" date="2019" name="Int. J. Syst. Evol. Microbiol.">
        <title>The Global Catalogue of Microorganisms (GCM) 10K type strain sequencing project: providing services to taxonomists for standard genome sequencing and annotation.</title>
        <authorList>
            <consortium name="The Broad Institute Genomics Platform"/>
            <consortium name="The Broad Institute Genome Sequencing Center for Infectious Disease"/>
            <person name="Wu L."/>
            <person name="Ma J."/>
        </authorList>
    </citation>
    <scope>NUCLEOTIDE SEQUENCE [LARGE SCALE GENOMIC DNA]</scope>
    <source>
        <strain evidence="2">JCM 14969</strain>
    </source>
</reference>
<sequence>MPVGYLDVPTGLELGKKRELVKGIYDAVYEVFPFPDDTRIFLHEWPHDSVSQNGALGSEPARPVLVLHVPKGVDGEAKRKMLRGINAAVADAYHLPDFVTFLVEYPLDLVAVDGGILADDQQRVEEQTAVYGR</sequence>
<dbReference type="InterPro" id="IPR014347">
    <property type="entry name" value="Tautomerase/MIF_sf"/>
</dbReference>
<name>A0ABP4Q777_9ACTN</name>
<dbReference type="Proteomes" id="UP001500393">
    <property type="component" value="Unassembled WGS sequence"/>
</dbReference>
<dbReference type="RefSeq" id="WP_344219896.1">
    <property type="nucleotide sequence ID" value="NZ_BAAAOS010000048.1"/>
</dbReference>
<evidence type="ECO:0000313" key="2">
    <source>
        <dbReference type="Proteomes" id="UP001500393"/>
    </source>
</evidence>
<proteinExistence type="predicted"/>
<gene>
    <name evidence="1" type="ORF">GCM10009789_60460</name>
</gene>
<dbReference type="Gene3D" id="3.30.429.10">
    <property type="entry name" value="Macrophage Migration Inhibitory Factor"/>
    <property type="match status" value="2"/>
</dbReference>
<comment type="caution">
    <text evidence="1">The sequence shown here is derived from an EMBL/GenBank/DDBJ whole genome shotgun (WGS) entry which is preliminary data.</text>
</comment>
<dbReference type="EMBL" id="BAAAOS010000048">
    <property type="protein sequence ID" value="GAA1598404.1"/>
    <property type="molecule type" value="Genomic_DNA"/>
</dbReference>
<evidence type="ECO:0000313" key="1">
    <source>
        <dbReference type="EMBL" id="GAA1598404.1"/>
    </source>
</evidence>